<dbReference type="InterPro" id="IPR036513">
    <property type="entry name" value="STAS_dom_sf"/>
</dbReference>
<comment type="caution">
    <text evidence="1">The sequence shown here is derived from an EMBL/GenBank/DDBJ whole genome shotgun (WGS) entry which is preliminary data.</text>
</comment>
<keyword evidence="2" id="KW-1185">Reference proteome</keyword>
<evidence type="ECO:0000313" key="2">
    <source>
        <dbReference type="Proteomes" id="UP001500359"/>
    </source>
</evidence>
<dbReference type="EMBL" id="BAAAFD010000012">
    <property type="protein sequence ID" value="GAA0859523.1"/>
    <property type="molecule type" value="Genomic_DNA"/>
</dbReference>
<organism evidence="1 2">
    <name type="scientific">Aliiglaciecola litoralis</name>
    <dbReference type="NCBI Taxonomy" id="582857"/>
    <lineage>
        <taxon>Bacteria</taxon>
        <taxon>Pseudomonadati</taxon>
        <taxon>Pseudomonadota</taxon>
        <taxon>Gammaproteobacteria</taxon>
        <taxon>Alteromonadales</taxon>
        <taxon>Alteromonadaceae</taxon>
        <taxon>Aliiglaciecola</taxon>
    </lineage>
</organism>
<reference evidence="2" key="1">
    <citation type="journal article" date="2019" name="Int. J. Syst. Evol. Microbiol.">
        <title>The Global Catalogue of Microorganisms (GCM) 10K type strain sequencing project: providing services to taxonomists for standard genome sequencing and annotation.</title>
        <authorList>
            <consortium name="The Broad Institute Genomics Platform"/>
            <consortium name="The Broad Institute Genome Sequencing Center for Infectious Disease"/>
            <person name="Wu L."/>
            <person name="Ma J."/>
        </authorList>
    </citation>
    <scope>NUCLEOTIDE SEQUENCE [LARGE SCALE GENOMIC DNA]</scope>
    <source>
        <strain evidence="2">JCM 15896</strain>
    </source>
</reference>
<name>A0ABP3X3F4_9ALTE</name>
<dbReference type="RefSeq" id="WP_343862034.1">
    <property type="nucleotide sequence ID" value="NZ_BAAAFD010000012.1"/>
</dbReference>
<dbReference type="InterPro" id="IPR021866">
    <property type="entry name" value="SpoIIAA-like"/>
</dbReference>
<sequence length="121" mass="13590">MLMLELDEADGIAILEPNGELSESDFISVAKIIDQHIEHVGQLHGIIIHVKYFPGWDSFSALTAHLKFVRDHHKKVSRVAFVTDSTLGNLAGNIASHFVHAEIKRFTYNELATAKAWIVER</sequence>
<dbReference type="Pfam" id="PF11964">
    <property type="entry name" value="SpoIIAA-like"/>
    <property type="match status" value="1"/>
</dbReference>
<protein>
    <recommendedName>
        <fullName evidence="3">STAS/SEC14 domain-containing protein</fullName>
    </recommendedName>
</protein>
<accession>A0ABP3X3F4</accession>
<dbReference type="InterPro" id="IPR038396">
    <property type="entry name" value="SpoIIAA-like_sf"/>
</dbReference>
<dbReference type="SUPFAM" id="SSF52091">
    <property type="entry name" value="SpoIIaa-like"/>
    <property type="match status" value="1"/>
</dbReference>
<dbReference type="Proteomes" id="UP001500359">
    <property type="component" value="Unassembled WGS sequence"/>
</dbReference>
<dbReference type="Gene3D" id="3.40.50.10600">
    <property type="entry name" value="SpoIIaa-like domains"/>
    <property type="match status" value="1"/>
</dbReference>
<evidence type="ECO:0008006" key="3">
    <source>
        <dbReference type="Google" id="ProtNLM"/>
    </source>
</evidence>
<gene>
    <name evidence="1" type="ORF">GCM10009114_33300</name>
</gene>
<proteinExistence type="predicted"/>
<evidence type="ECO:0000313" key="1">
    <source>
        <dbReference type="EMBL" id="GAA0859523.1"/>
    </source>
</evidence>